<comment type="caution">
    <text evidence="1">The sequence shown here is derived from an EMBL/GenBank/DDBJ whole genome shotgun (WGS) entry which is preliminary data.</text>
</comment>
<dbReference type="PANTHER" id="PTHR37049:SF4">
    <property type="entry name" value="RHODANESE DOMAIN-CONTAINING PROTEIN"/>
    <property type="match status" value="1"/>
</dbReference>
<protein>
    <submittedName>
        <fullName evidence="1">Uncharacterized protein</fullName>
    </submittedName>
</protein>
<reference evidence="1" key="2">
    <citation type="journal article" date="2023" name="IMA Fungus">
        <title>Comparative genomic study of the Penicillium genus elucidates a diverse pangenome and 15 lateral gene transfer events.</title>
        <authorList>
            <person name="Petersen C."/>
            <person name="Sorensen T."/>
            <person name="Nielsen M.R."/>
            <person name="Sondergaard T.E."/>
            <person name="Sorensen J.L."/>
            <person name="Fitzpatrick D.A."/>
            <person name="Frisvad J.C."/>
            <person name="Nielsen K.L."/>
        </authorList>
    </citation>
    <scope>NUCLEOTIDE SEQUENCE</scope>
    <source>
        <strain evidence="1">IBT 30761</strain>
    </source>
</reference>
<dbReference type="RefSeq" id="XP_056478250.1">
    <property type="nucleotide sequence ID" value="XM_056615278.1"/>
</dbReference>
<name>A0A9W9G100_9EURO</name>
<reference evidence="1" key="1">
    <citation type="submission" date="2022-11" db="EMBL/GenBank/DDBJ databases">
        <authorList>
            <person name="Petersen C."/>
        </authorList>
    </citation>
    <scope>NUCLEOTIDE SEQUENCE</scope>
    <source>
        <strain evidence="1">IBT 30761</strain>
    </source>
</reference>
<accession>A0A9W9G100</accession>
<evidence type="ECO:0000313" key="2">
    <source>
        <dbReference type="Proteomes" id="UP001149074"/>
    </source>
</evidence>
<keyword evidence="2" id="KW-1185">Reference proteome</keyword>
<dbReference type="GeneID" id="81354257"/>
<dbReference type="AlphaFoldDB" id="A0A9W9G100"/>
<proteinExistence type="predicted"/>
<organism evidence="1 2">
    <name type="scientific">Penicillium argentinense</name>
    <dbReference type="NCBI Taxonomy" id="1131581"/>
    <lineage>
        <taxon>Eukaryota</taxon>
        <taxon>Fungi</taxon>
        <taxon>Dikarya</taxon>
        <taxon>Ascomycota</taxon>
        <taxon>Pezizomycotina</taxon>
        <taxon>Eurotiomycetes</taxon>
        <taxon>Eurotiomycetidae</taxon>
        <taxon>Eurotiales</taxon>
        <taxon>Aspergillaceae</taxon>
        <taxon>Penicillium</taxon>
    </lineage>
</organism>
<dbReference type="PANTHER" id="PTHR37049">
    <property type="entry name" value="PEPTIDASE S41 FAMILY PROTEIN"/>
    <property type="match status" value="1"/>
</dbReference>
<dbReference type="InterPro" id="IPR052766">
    <property type="entry name" value="S41A_metabolite_peptidase"/>
</dbReference>
<dbReference type="Proteomes" id="UP001149074">
    <property type="component" value="Unassembled WGS sequence"/>
</dbReference>
<dbReference type="OrthoDB" id="27214at2759"/>
<sequence length="274" mass="29925">MVTPYTATRYRAHDAAKYLTQAEARDHSEDSNNPFAYKANVAPDQKTAFKSWTDLYGPHETQSSSSSSLLANFNYTATSTTNFPISGYGPAPLKIKKSLFPAKNIAILTDGDCASTCALFVKLMKRQGVRTIAFGGRPTEGPMQGAGGVKGGQSLQINYLNGYIQQANQAIQKASGTSSPILTKSEWEKFNETSPNLDTSYSWNGNINLRNEYDPEDSDTPLQFVYEAAECRRFYTLQNYLQQETTWQAAATSMFGDSGCVKGSTKGEGSLDAS</sequence>
<evidence type="ECO:0000313" key="1">
    <source>
        <dbReference type="EMBL" id="KAJ5110139.1"/>
    </source>
</evidence>
<dbReference type="EMBL" id="JAPQKI010000003">
    <property type="protein sequence ID" value="KAJ5110139.1"/>
    <property type="molecule type" value="Genomic_DNA"/>
</dbReference>
<gene>
    <name evidence="1" type="ORF">N7532_002784</name>
</gene>